<dbReference type="EMBL" id="JAUBYV010000006">
    <property type="protein sequence ID" value="KAK2626019.1"/>
    <property type="molecule type" value="Genomic_DNA"/>
</dbReference>
<evidence type="ECO:0000256" key="6">
    <source>
        <dbReference type="ARBA" id="ARBA00022801"/>
    </source>
</evidence>
<keyword evidence="4" id="KW-0964">Secreted</keyword>
<dbReference type="GO" id="GO:0000272">
    <property type="term" value="P:polysaccharide catabolic process"/>
    <property type="evidence" value="ECO:0007669"/>
    <property type="project" value="UniProtKB-KW"/>
</dbReference>
<dbReference type="Proteomes" id="UP001285354">
    <property type="component" value="Unassembled WGS sequence"/>
</dbReference>
<dbReference type="EC" id="3.2.1.132" evidence="10"/>
<dbReference type="AlphaFoldDB" id="A0AAD9SZW5"/>
<evidence type="ECO:0000313" key="12">
    <source>
        <dbReference type="Proteomes" id="UP001285354"/>
    </source>
</evidence>
<sequence>MHFASLTMILSILTFLALQAAARDVPPNIQAFYDSVKRDGSCSRVLQGGFAAKGSTAENTFSYCGSRLRDGVVYISGERGQMADMDVDCDGTQRPRLGDDGRCGTSSDTQSMTSFRGDVGSYGRSIQDLNAFVHPYVVFGNSASRDLPGYVQYDPWGDGVHPLSVVATVCGNGKMFYGIWGDVNGDDAPKAIIGEASISMATLCFGTDVINGGAGHDQTDVLYLAFTGKDALPGAQGAKWDAHTPEEFEESIAALGGRLASRIGMEATVPTMTATAALSESSSTSATTLMTRASAAS</sequence>
<comment type="function">
    <text evidence="10">Chitosanase catalyzing the endo-type cleavage of chitosan, the deacylated form of chitin. Chitosanase may be crucial in the degradation of the deacetylated portion of chitin in the fungal cell wall.</text>
</comment>
<keyword evidence="9 10" id="KW-0624">Polysaccharide degradation</keyword>
<evidence type="ECO:0000256" key="5">
    <source>
        <dbReference type="ARBA" id="ARBA00022729"/>
    </source>
</evidence>
<organism evidence="11 12">
    <name type="scientific">Diplocarpon rosae</name>
    <dbReference type="NCBI Taxonomy" id="946125"/>
    <lineage>
        <taxon>Eukaryota</taxon>
        <taxon>Fungi</taxon>
        <taxon>Dikarya</taxon>
        <taxon>Ascomycota</taxon>
        <taxon>Pezizomycotina</taxon>
        <taxon>Leotiomycetes</taxon>
        <taxon>Helotiales</taxon>
        <taxon>Drepanopezizaceae</taxon>
        <taxon>Diplocarpon</taxon>
    </lineage>
</organism>
<comment type="subcellular location">
    <subcellularLocation>
        <location evidence="2 10">Secreted</location>
    </subcellularLocation>
</comment>
<dbReference type="PANTHER" id="PTHR42061">
    <property type="entry name" value="ENDO-CHITOSANASE"/>
    <property type="match status" value="1"/>
</dbReference>
<gene>
    <name evidence="11" type="ORF">QTJ16_004281</name>
</gene>
<evidence type="ECO:0000256" key="10">
    <source>
        <dbReference type="RuleBase" id="RU361208"/>
    </source>
</evidence>
<evidence type="ECO:0000256" key="7">
    <source>
        <dbReference type="ARBA" id="ARBA00023277"/>
    </source>
</evidence>
<keyword evidence="12" id="KW-1185">Reference proteome</keyword>
<evidence type="ECO:0000256" key="4">
    <source>
        <dbReference type="ARBA" id="ARBA00022525"/>
    </source>
</evidence>
<protein>
    <recommendedName>
        <fullName evidence="10">Endo-chitosanase</fullName>
        <ecNumber evidence="10">3.2.1.132</ecNumber>
    </recommendedName>
</protein>
<dbReference type="InterPro" id="IPR009939">
    <property type="entry name" value="Chitosanase_fungal"/>
</dbReference>
<dbReference type="GO" id="GO:0016977">
    <property type="term" value="F:chitosanase activity"/>
    <property type="evidence" value="ECO:0007669"/>
    <property type="project" value="UniProtKB-EC"/>
</dbReference>
<feature type="chain" id="PRO_5041776317" description="Endo-chitosanase" evidence="10">
    <location>
        <begin position="23"/>
        <end position="297"/>
    </location>
</feature>
<keyword evidence="6 10" id="KW-0378">Hydrolase</keyword>
<evidence type="ECO:0000256" key="9">
    <source>
        <dbReference type="ARBA" id="ARBA00023326"/>
    </source>
</evidence>
<dbReference type="Pfam" id="PF07335">
    <property type="entry name" value="Glyco_hydro_75"/>
    <property type="match status" value="1"/>
</dbReference>
<dbReference type="GO" id="GO:0005576">
    <property type="term" value="C:extracellular region"/>
    <property type="evidence" value="ECO:0007669"/>
    <property type="project" value="UniProtKB-SubCell"/>
</dbReference>
<reference evidence="11" key="1">
    <citation type="submission" date="2023-06" db="EMBL/GenBank/DDBJ databases">
        <title>Draft genome of Marssonina rosae.</title>
        <authorList>
            <person name="Cheng Q."/>
        </authorList>
    </citation>
    <scope>NUCLEOTIDE SEQUENCE</scope>
    <source>
        <strain evidence="11">R4</strain>
    </source>
</reference>
<evidence type="ECO:0000256" key="2">
    <source>
        <dbReference type="ARBA" id="ARBA00004613"/>
    </source>
</evidence>
<keyword evidence="7" id="KW-0119">Carbohydrate metabolism</keyword>
<name>A0AAD9SZW5_9HELO</name>
<keyword evidence="8 10" id="KW-0326">Glycosidase</keyword>
<accession>A0AAD9SZW5</accession>
<proteinExistence type="inferred from homology"/>
<evidence type="ECO:0000256" key="8">
    <source>
        <dbReference type="ARBA" id="ARBA00023295"/>
    </source>
</evidence>
<keyword evidence="5 10" id="KW-0732">Signal</keyword>
<comment type="catalytic activity">
    <reaction evidence="1 10">
        <text>Endohydrolysis of beta-(1-&gt;4)-linkages between D-glucosamine residues in a partly acetylated chitosan.</text>
        <dbReference type="EC" id="3.2.1.132"/>
    </reaction>
</comment>
<evidence type="ECO:0000313" key="11">
    <source>
        <dbReference type="EMBL" id="KAK2626019.1"/>
    </source>
</evidence>
<dbReference type="PANTHER" id="PTHR42061:SF6">
    <property type="entry name" value="ENDO-CHITOSANASE"/>
    <property type="match status" value="1"/>
</dbReference>
<evidence type="ECO:0000256" key="3">
    <source>
        <dbReference type="ARBA" id="ARBA00007799"/>
    </source>
</evidence>
<comment type="caution">
    <text evidence="11">The sequence shown here is derived from an EMBL/GenBank/DDBJ whole genome shotgun (WGS) entry which is preliminary data.</text>
</comment>
<feature type="signal peptide" evidence="10">
    <location>
        <begin position="1"/>
        <end position="22"/>
    </location>
</feature>
<comment type="similarity">
    <text evidence="3 10">Belongs to the glycosyl hydrolase 75 family.</text>
</comment>
<evidence type="ECO:0000256" key="1">
    <source>
        <dbReference type="ARBA" id="ARBA00000405"/>
    </source>
</evidence>